<sequence>MKTYIFFLILLTLFASIHFLYYSRVIKSLLISSTAKRLLTTLISINFLFNILYVVDRYSDILPNGLYYLFSISIGVTFVLLLYIILHEILHLFHRGIKDIDPSKRRFIKQSGDGALMALSTAYISIGAYEGSKEPVVNVVKAGLFDFSIVQISDLHIGGLIDKAFVKHSVSKINSLKPDIVVITGDLIDTDIDSIVDAVLELNGISSKYGVYMVLGNHEYFHNPIKIIEFMRRETHIEILLNDSIAIEELGVNIVGVTDIFGYRADILPPDALKAFGGRVREYPTILLAHQPKYIEYLGAFKPELILSGHTHGGQIWPFDYLVRLQQPYLKGLHTLPYGGKIYVNSGIGFWGPPMRLGSEAEISYIV</sequence>
<evidence type="ECO:0000256" key="2">
    <source>
        <dbReference type="ARBA" id="ARBA00022801"/>
    </source>
</evidence>
<dbReference type="PANTHER" id="PTHR31302:SF31">
    <property type="entry name" value="PHOSPHODIESTERASE YAEI"/>
    <property type="match status" value="1"/>
</dbReference>
<protein>
    <submittedName>
        <fullName evidence="5">Predicted phosphohydrolase</fullName>
    </submittedName>
</protein>
<reference evidence="5" key="1">
    <citation type="submission" date="2016-10" db="EMBL/GenBank/DDBJ databases">
        <authorList>
            <person name="de Groot N.N."/>
        </authorList>
    </citation>
    <scope>NUCLEOTIDE SEQUENCE</scope>
</reference>
<keyword evidence="1" id="KW-0479">Metal-binding</keyword>
<name>A0A1W1C3X7_9ZZZZ</name>
<dbReference type="AlphaFoldDB" id="A0A1W1C3X7"/>
<keyword evidence="3" id="KW-0472">Membrane</keyword>
<evidence type="ECO:0000256" key="1">
    <source>
        <dbReference type="ARBA" id="ARBA00022723"/>
    </source>
</evidence>
<evidence type="ECO:0000256" key="3">
    <source>
        <dbReference type="SAM" id="Phobius"/>
    </source>
</evidence>
<dbReference type="GO" id="GO:0009245">
    <property type="term" value="P:lipid A biosynthetic process"/>
    <property type="evidence" value="ECO:0007669"/>
    <property type="project" value="TreeGrafter"/>
</dbReference>
<keyword evidence="2 5" id="KW-0378">Hydrolase</keyword>
<dbReference type="InterPro" id="IPR004843">
    <property type="entry name" value="Calcineurin-like_PHP"/>
</dbReference>
<dbReference type="CDD" id="cd07385">
    <property type="entry name" value="MPP_YkuE_C"/>
    <property type="match status" value="1"/>
</dbReference>
<accession>A0A1W1C3X7</accession>
<gene>
    <name evidence="5" type="ORF">MNB_SV-6-1846</name>
</gene>
<keyword evidence="3" id="KW-0812">Transmembrane</keyword>
<dbReference type="EMBL" id="FPHC01000061">
    <property type="protein sequence ID" value="SFV60422.1"/>
    <property type="molecule type" value="Genomic_DNA"/>
</dbReference>
<feature type="transmembrane region" description="Helical" evidence="3">
    <location>
        <begin position="38"/>
        <end position="55"/>
    </location>
</feature>
<evidence type="ECO:0000313" key="5">
    <source>
        <dbReference type="EMBL" id="SFV60422.1"/>
    </source>
</evidence>
<dbReference type="Gene3D" id="3.60.21.10">
    <property type="match status" value="1"/>
</dbReference>
<dbReference type="GO" id="GO:0046872">
    <property type="term" value="F:metal ion binding"/>
    <property type="evidence" value="ECO:0007669"/>
    <property type="project" value="UniProtKB-KW"/>
</dbReference>
<proteinExistence type="predicted"/>
<dbReference type="InterPro" id="IPR051158">
    <property type="entry name" value="Metallophosphoesterase_sf"/>
</dbReference>
<dbReference type="InterPro" id="IPR029052">
    <property type="entry name" value="Metallo-depent_PP-like"/>
</dbReference>
<dbReference type="Pfam" id="PF00149">
    <property type="entry name" value="Metallophos"/>
    <property type="match status" value="1"/>
</dbReference>
<dbReference type="GO" id="GO:0016020">
    <property type="term" value="C:membrane"/>
    <property type="evidence" value="ECO:0007669"/>
    <property type="project" value="GOC"/>
</dbReference>
<keyword evidence="3" id="KW-1133">Transmembrane helix</keyword>
<feature type="transmembrane region" description="Helical" evidence="3">
    <location>
        <begin position="67"/>
        <end position="86"/>
    </location>
</feature>
<dbReference type="GO" id="GO:0008758">
    <property type="term" value="F:UDP-2,3-diacylglucosamine hydrolase activity"/>
    <property type="evidence" value="ECO:0007669"/>
    <property type="project" value="TreeGrafter"/>
</dbReference>
<organism evidence="5">
    <name type="scientific">hydrothermal vent metagenome</name>
    <dbReference type="NCBI Taxonomy" id="652676"/>
    <lineage>
        <taxon>unclassified sequences</taxon>
        <taxon>metagenomes</taxon>
        <taxon>ecological metagenomes</taxon>
    </lineage>
</organism>
<feature type="domain" description="Calcineurin-like phosphoesterase" evidence="4">
    <location>
        <begin position="148"/>
        <end position="313"/>
    </location>
</feature>
<evidence type="ECO:0000259" key="4">
    <source>
        <dbReference type="Pfam" id="PF00149"/>
    </source>
</evidence>
<dbReference type="PANTHER" id="PTHR31302">
    <property type="entry name" value="TRANSMEMBRANE PROTEIN WITH METALLOPHOSPHOESTERASE DOMAIN-RELATED"/>
    <property type="match status" value="1"/>
</dbReference>
<dbReference type="SUPFAM" id="SSF56300">
    <property type="entry name" value="Metallo-dependent phosphatases"/>
    <property type="match status" value="1"/>
</dbReference>
<feature type="transmembrane region" description="Helical" evidence="3">
    <location>
        <begin position="6"/>
        <end position="26"/>
    </location>
</feature>